<protein>
    <submittedName>
        <fullName evidence="1">Uncharacterized protein</fullName>
    </submittedName>
</protein>
<organism evidence="1 2">
    <name type="scientific">Meloidogyne enterolobii</name>
    <name type="common">Root-knot nematode worm</name>
    <name type="synonym">Meloidogyne mayaguensis</name>
    <dbReference type="NCBI Taxonomy" id="390850"/>
    <lineage>
        <taxon>Eukaryota</taxon>
        <taxon>Metazoa</taxon>
        <taxon>Ecdysozoa</taxon>
        <taxon>Nematoda</taxon>
        <taxon>Chromadorea</taxon>
        <taxon>Rhabditida</taxon>
        <taxon>Tylenchina</taxon>
        <taxon>Tylenchomorpha</taxon>
        <taxon>Tylenchoidea</taxon>
        <taxon>Meloidogynidae</taxon>
        <taxon>Meloidogyninae</taxon>
        <taxon>Meloidogyne</taxon>
    </lineage>
</organism>
<accession>A0A6V7X994</accession>
<comment type="caution">
    <text evidence="1">The sequence shown here is derived from an EMBL/GenBank/DDBJ whole genome shotgun (WGS) entry which is preliminary data.</text>
</comment>
<proteinExistence type="predicted"/>
<name>A0A6V7X994_MELEN</name>
<reference evidence="1 2" key="1">
    <citation type="submission" date="2020-08" db="EMBL/GenBank/DDBJ databases">
        <authorList>
            <person name="Koutsovoulos G."/>
            <person name="Danchin GJ E."/>
        </authorList>
    </citation>
    <scope>NUCLEOTIDE SEQUENCE [LARGE SCALE GENOMIC DNA]</scope>
</reference>
<dbReference type="EMBL" id="CAJEWN010001257">
    <property type="protein sequence ID" value="CAD2195911.1"/>
    <property type="molecule type" value="Genomic_DNA"/>
</dbReference>
<evidence type="ECO:0000313" key="2">
    <source>
        <dbReference type="Proteomes" id="UP000580250"/>
    </source>
</evidence>
<sequence length="69" mass="8134">MLLNFRTILKDQDGLWRYLWGYLRWKEVSSGEDRKKSIGIFTIKRRILTSWPSEVCKNSACGAKKGRKL</sequence>
<dbReference type="AlphaFoldDB" id="A0A6V7X994"/>
<dbReference type="Proteomes" id="UP000580250">
    <property type="component" value="Unassembled WGS sequence"/>
</dbReference>
<gene>
    <name evidence="1" type="ORF">MENT_LOCUS49029</name>
</gene>
<evidence type="ECO:0000313" key="1">
    <source>
        <dbReference type="EMBL" id="CAD2195911.1"/>
    </source>
</evidence>